<dbReference type="GO" id="GO:0032259">
    <property type="term" value="P:methylation"/>
    <property type="evidence" value="ECO:0007669"/>
    <property type="project" value="UniProtKB-KW"/>
</dbReference>
<dbReference type="EMBL" id="JAQIBC010000010">
    <property type="protein sequence ID" value="MDM5264626.1"/>
    <property type="molecule type" value="Genomic_DNA"/>
</dbReference>
<dbReference type="SUPFAM" id="SSF53335">
    <property type="entry name" value="S-adenosyl-L-methionine-dependent methyltransferases"/>
    <property type="match status" value="1"/>
</dbReference>
<dbReference type="RefSeq" id="WP_289402534.1">
    <property type="nucleotide sequence ID" value="NZ_JAQIBC010000010.1"/>
</dbReference>
<dbReference type="InterPro" id="IPR029063">
    <property type="entry name" value="SAM-dependent_MTases_sf"/>
</dbReference>
<dbReference type="Pfam" id="PF13489">
    <property type="entry name" value="Methyltransf_23"/>
    <property type="match status" value="1"/>
</dbReference>
<evidence type="ECO:0000313" key="2">
    <source>
        <dbReference type="Proteomes" id="UP001169066"/>
    </source>
</evidence>
<organism evidence="1 2">
    <name type="scientific">Sulfurovum xiamenensis</name>
    <dbReference type="NCBI Taxonomy" id="3019066"/>
    <lineage>
        <taxon>Bacteria</taxon>
        <taxon>Pseudomonadati</taxon>
        <taxon>Campylobacterota</taxon>
        <taxon>Epsilonproteobacteria</taxon>
        <taxon>Campylobacterales</taxon>
        <taxon>Sulfurovaceae</taxon>
        <taxon>Sulfurovum</taxon>
    </lineage>
</organism>
<evidence type="ECO:0000313" key="1">
    <source>
        <dbReference type="EMBL" id="MDM5264626.1"/>
    </source>
</evidence>
<dbReference type="Proteomes" id="UP001169066">
    <property type="component" value="Unassembled WGS sequence"/>
</dbReference>
<comment type="caution">
    <text evidence="1">The sequence shown here is derived from an EMBL/GenBank/DDBJ whole genome shotgun (WGS) entry which is preliminary data.</text>
</comment>
<proteinExistence type="predicted"/>
<keyword evidence="1" id="KW-0489">Methyltransferase</keyword>
<reference evidence="1" key="1">
    <citation type="submission" date="2023-01" db="EMBL/GenBank/DDBJ databases">
        <title>Sulfurovum sp. XTW-4 genome assembly.</title>
        <authorList>
            <person name="Wang J."/>
        </authorList>
    </citation>
    <scope>NUCLEOTIDE SEQUENCE</scope>
    <source>
        <strain evidence="1">XTW-4</strain>
    </source>
</reference>
<sequence length="220" mass="25946">MNCHICDKPTASFQHEKTDITYYYCEACQYIFKSPEYYQDLSTQKERYNLHENDENDTGYQAYFQRFIDFILPLVNQPKTALDFGCGRSSLLASLLTKEGIACDYYDPIYHPDTLEEKKKYELIVSTEVFEHLHQPREVFESLLERLEEGGYLAIQTQFHPNDVEAFKKWYYHQDPTHIVFFTAQTFRVLCKKYGVEVIADNGKNMVLMRKALHSQSLQV</sequence>
<dbReference type="GO" id="GO:0008168">
    <property type="term" value="F:methyltransferase activity"/>
    <property type="evidence" value="ECO:0007669"/>
    <property type="project" value="UniProtKB-KW"/>
</dbReference>
<name>A0ABT7QUC3_9BACT</name>
<protein>
    <submittedName>
        <fullName evidence="1">Class I SAM-dependent methyltransferase</fullName>
    </submittedName>
</protein>
<keyword evidence="2" id="KW-1185">Reference proteome</keyword>
<keyword evidence="1" id="KW-0808">Transferase</keyword>
<accession>A0ABT7QUC3</accession>
<dbReference type="PANTHER" id="PTHR43861">
    <property type="entry name" value="TRANS-ACONITATE 2-METHYLTRANSFERASE-RELATED"/>
    <property type="match status" value="1"/>
</dbReference>
<dbReference type="Gene3D" id="3.40.50.150">
    <property type="entry name" value="Vaccinia Virus protein VP39"/>
    <property type="match status" value="1"/>
</dbReference>
<gene>
    <name evidence="1" type="ORF">PF327_10515</name>
</gene>